<keyword evidence="5" id="KW-0249">Electron transport</keyword>
<dbReference type="Proteomes" id="UP001595751">
    <property type="component" value="Unassembled WGS sequence"/>
</dbReference>
<sequence length="386" mass="43266">MNQRREYGAARKLGLLGVLAGSATLLAGCDVTPPDNGFFKLLRFGWPMGVTPEAHVMGNFWVWVWVAAWIIGIAVWGLTSYSMVGFTAKKAEKAGKGEFPRQTAYNVPLELVLTIIPILIVMSLFFFTVQTQDKVTAMDKNPEVVVDVTAFQWNWKFGYANVSADLMGGQAYEGRDVRQSPEQYFTDEHGHGDGPNQRDYPVHGQSKQDRSYLHFNEVETLGTTEEVPVLVLPVDTPIEFDLASADVVHSFWVPEFLFKRDAFPHPEANKSNRRFQIEAISSDMINARPKDNPRDGYSNAFVGRCAEMCGTYHAMMNFEIRAVSREDFTKYMKFRLDNPQASNADALKHIGQEPFAVSTSPFNSGRKDTRDLGDRGANTVDLNAQN</sequence>
<accession>A0ABV7ZNR6</accession>
<keyword evidence="6 9" id="KW-1133">Transmembrane helix</keyword>
<keyword evidence="4 9" id="KW-0812">Transmembrane</keyword>
<feature type="domain" description="Cytochrome oxidase subunit II copper A binding" evidence="10">
    <location>
        <begin position="141"/>
        <end position="334"/>
    </location>
</feature>
<evidence type="ECO:0000256" key="8">
    <source>
        <dbReference type="SAM" id="MobiDB-lite"/>
    </source>
</evidence>
<evidence type="ECO:0000313" key="11">
    <source>
        <dbReference type="EMBL" id="MFC3849800.1"/>
    </source>
</evidence>
<dbReference type="PRINTS" id="PR01166">
    <property type="entry name" value="CYCOXIDASEII"/>
</dbReference>
<evidence type="ECO:0000256" key="2">
    <source>
        <dbReference type="ARBA" id="ARBA00007866"/>
    </source>
</evidence>
<feature type="compositionally biased region" description="Basic and acidic residues" evidence="8">
    <location>
        <begin position="365"/>
        <end position="374"/>
    </location>
</feature>
<proteinExistence type="inferred from homology"/>
<dbReference type="Pfam" id="PF00116">
    <property type="entry name" value="COX2"/>
    <property type="match status" value="1"/>
</dbReference>
<gene>
    <name evidence="11" type="ORF">ACFORJ_06430</name>
</gene>
<evidence type="ECO:0000256" key="5">
    <source>
        <dbReference type="ARBA" id="ARBA00022982"/>
    </source>
</evidence>
<keyword evidence="12" id="KW-1185">Reference proteome</keyword>
<feature type="region of interest" description="Disordered" evidence="8">
    <location>
        <begin position="184"/>
        <end position="204"/>
    </location>
</feature>
<dbReference type="Gene3D" id="1.10.287.90">
    <property type="match status" value="1"/>
</dbReference>
<dbReference type="PROSITE" id="PS51257">
    <property type="entry name" value="PROKAR_LIPOPROTEIN"/>
    <property type="match status" value="1"/>
</dbReference>
<evidence type="ECO:0000256" key="4">
    <source>
        <dbReference type="ARBA" id="ARBA00022692"/>
    </source>
</evidence>
<dbReference type="PANTHER" id="PTHR22888:SF9">
    <property type="entry name" value="CYTOCHROME C OXIDASE SUBUNIT 2"/>
    <property type="match status" value="1"/>
</dbReference>
<evidence type="ECO:0000256" key="6">
    <source>
        <dbReference type="ARBA" id="ARBA00022989"/>
    </source>
</evidence>
<dbReference type="PANTHER" id="PTHR22888">
    <property type="entry name" value="CYTOCHROME C OXIDASE, SUBUNIT II"/>
    <property type="match status" value="1"/>
</dbReference>
<dbReference type="SUPFAM" id="SSF49503">
    <property type="entry name" value="Cupredoxins"/>
    <property type="match status" value="1"/>
</dbReference>
<evidence type="ECO:0000256" key="1">
    <source>
        <dbReference type="ARBA" id="ARBA00004141"/>
    </source>
</evidence>
<evidence type="ECO:0000256" key="7">
    <source>
        <dbReference type="ARBA" id="ARBA00023136"/>
    </source>
</evidence>
<comment type="subcellular location">
    <subcellularLocation>
        <location evidence="1">Membrane</location>
        <topology evidence="1">Multi-pass membrane protein</topology>
    </subcellularLocation>
</comment>
<feature type="transmembrane region" description="Helical" evidence="9">
    <location>
        <begin position="107"/>
        <end position="129"/>
    </location>
</feature>
<comment type="caution">
    <text evidence="11">The sequence shown here is derived from an EMBL/GenBank/DDBJ whole genome shotgun (WGS) entry which is preliminary data.</text>
</comment>
<dbReference type="RefSeq" id="WP_290288867.1">
    <property type="nucleotide sequence ID" value="NZ_CP047211.1"/>
</dbReference>
<dbReference type="PROSITE" id="PS50857">
    <property type="entry name" value="COX2_CUA"/>
    <property type="match status" value="1"/>
</dbReference>
<dbReference type="InterPro" id="IPR045187">
    <property type="entry name" value="CcO_II"/>
</dbReference>
<dbReference type="InterPro" id="IPR036257">
    <property type="entry name" value="Cyt_c_oxidase_su2_TM_sf"/>
</dbReference>
<evidence type="ECO:0000256" key="9">
    <source>
        <dbReference type="SAM" id="Phobius"/>
    </source>
</evidence>
<evidence type="ECO:0000259" key="10">
    <source>
        <dbReference type="PROSITE" id="PS50857"/>
    </source>
</evidence>
<evidence type="ECO:0000256" key="3">
    <source>
        <dbReference type="ARBA" id="ARBA00022448"/>
    </source>
</evidence>
<dbReference type="EMBL" id="JBHRZN010000002">
    <property type="protein sequence ID" value="MFC3849800.1"/>
    <property type="molecule type" value="Genomic_DNA"/>
</dbReference>
<organism evidence="11 12">
    <name type="scientific">Corynebacterium hansenii</name>
    <dbReference type="NCBI Taxonomy" id="394964"/>
    <lineage>
        <taxon>Bacteria</taxon>
        <taxon>Bacillati</taxon>
        <taxon>Actinomycetota</taxon>
        <taxon>Actinomycetes</taxon>
        <taxon>Mycobacteriales</taxon>
        <taxon>Corynebacteriaceae</taxon>
        <taxon>Corynebacterium</taxon>
    </lineage>
</organism>
<dbReference type="Gene3D" id="2.60.40.420">
    <property type="entry name" value="Cupredoxins - blue copper proteins"/>
    <property type="match status" value="1"/>
</dbReference>
<keyword evidence="3" id="KW-0813">Transport</keyword>
<feature type="region of interest" description="Disordered" evidence="8">
    <location>
        <begin position="355"/>
        <end position="386"/>
    </location>
</feature>
<reference evidence="12" key="1">
    <citation type="journal article" date="2019" name="Int. J. Syst. Evol. Microbiol.">
        <title>The Global Catalogue of Microorganisms (GCM) 10K type strain sequencing project: providing services to taxonomists for standard genome sequencing and annotation.</title>
        <authorList>
            <consortium name="The Broad Institute Genomics Platform"/>
            <consortium name="The Broad Institute Genome Sequencing Center for Infectious Disease"/>
            <person name="Wu L."/>
            <person name="Ma J."/>
        </authorList>
    </citation>
    <scope>NUCLEOTIDE SEQUENCE [LARGE SCALE GENOMIC DNA]</scope>
    <source>
        <strain evidence="12">CCUG 53252</strain>
    </source>
</reference>
<name>A0ABV7ZNR6_9CORY</name>
<feature type="transmembrane region" description="Helical" evidence="9">
    <location>
        <begin position="60"/>
        <end position="86"/>
    </location>
</feature>
<dbReference type="InterPro" id="IPR008972">
    <property type="entry name" value="Cupredoxin"/>
</dbReference>
<dbReference type="InterPro" id="IPR002429">
    <property type="entry name" value="CcO_II-like_C"/>
</dbReference>
<protein>
    <submittedName>
        <fullName evidence="11">Cytochrome c oxidase subunit II</fullName>
    </submittedName>
</protein>
<evidence type="ECO:0000313" key="12">
    <source>
        <dbReference type="Proteomes" id="UP001595751"/>
    </source>
</evidence>
<comment type="similarity">
    <text evidence="2">Belongs to the cytochrome c oxidase subunit 2 family.</text>
</comment>
<keyword evidence="7 9" id="KW-0472">Membrane</keyword>
<dbReference type="SUPFAM" id="SSF81464">
    <property type="entry name" value="Cytochrome c oxidase subunit II-like, transmembrane region"/>
    <property type="match status" value="1"/>
</dbReference>